<comment type="caution">
    <text evidence="1">The sequence shown here is derived from an EMBL/GenBank/DDBJ whole genome shotgun (WGS) entry which is preliminary data.</text>
</comment>
<dbReference type="RefSeq" id="WP_283343205.1">
    <property type="nucleotide sequence ID" value="NZ_JASHIF010000002.1"/>
</dbReference>
<reference evidence="1 2" key="1">
    <citation type="submission" date="2023-05" db="EMBL/GenBank/DDBJ databases">
        <title>Novel species of genus Flectobacillus isolated from stream in China.</title>
        <authorList>
            <person name="Lu H."/>
        </authorList>
    </citation>
    <scope>NUCLEOTIDE SEQUENCE [LARGE SCALE GENOMIC DNA]</scope>
    <source>
        <strain evidence="1 2">KCTC 42575</strain>
    </source>
</reference>
<dbReference type="PRINTS" id="PR00507">
    <property type="entry name" value="N12N6MTFRASE"/>
</dbReference>
<evidence type="ECO:0000313" key="1">
    <source>
        <dbReference type="EMBL" id="MDI9857923.1"/>
    </source>
</evidence>
<accession>A0ABT6Y497</accession>
<protein>
    <recommendedName>
        <fullName evidence="3">Site-specific DNA-methyltransferase (adenine-specific)</fullName>
    </recommendedName>
</protein>
<dbReference type="Gene3D" id="3.40.50.150">
    <property type="entry name" value="Vaccinia Virus protein VP39"/>
    <property type="match status" value="1"/>
</dbReference>
<dbReference type="Proteomes" id="UP001236507">
    <property type="component" value="Unassembled WGS sequence"/>
</dbReference>
<name>A0ABT6Y497_9BACT</name>
<sequence length="520" mass="58607">MKTSSIFKTPAKHDRIIHENPNVQQLAGLIANQYIPQAKSQTKAFAKRFNSQSHQDSVKALYDFCRKEFKYQYDGYPDSAEIIRLPNASWADRHTGIDCEDFVILLGGTLLNLGIPFKVRLATYTSQGTSHIYLVVLLDKPLILDPCNPVFNAEEVGIFTDFEATQTIQSIGKLVIDHSLQYVQAIEKRLKEGQRDSKTTSQKLASQFGITNQSEVKELTELAIVRTAREYAHTSSSVLERYLSIVNLYKNQVRLNHRTSESIMLQQYSTPAPIAFLMGIWCGIDDPNKQGFEPSAGNGLLTIAAEPRQFIVNEISELRYKNLLTQGFKLVTKNDASLKMPDYQRSFDAVISNPPFGLLPQRVNVGPIRVHKLDHLMALYALETMKPAGKAAFILGGHTHYNAQGLIVGRNRGNHAVGDRFFFNYLHHHYNVVDVISIDGELYARQGTQFDVRVVLVDGVKKEPSGFAPMAEEVNQTVVDTFEALYERFMTTYQKGVRKPTELIKIKLRLLKLKAQALAI</sequence>
<evidence type="ECO:0008006" key="3">
    <source>
        <dbReference type="Google" id="ProtNLM"/>
    </source>
</evidence>
<dbReference type="InterPro" id="IPR002052">
    <property type="entry name" value="DNA_methylase_N6_adenine_CS"/>
</dbReference>
<proteinExistence type="predicted"/>
<keyword evidence="2" id="KW-1185">Reference proteome</keyword>
<dbReference type="InterPro" id="IPR029063">
    <property type="entry name" value="SAM-dependent_MTases_sf"/>
</dbReference>
<dbReference type="SUPFAM" id="SSF53335">
    <property type="entry name" value="S-adenosyl-L-methionine-dependent methyltransferases"/>
    <property type="match status" value="1"/>
</dbReference>
<dbReference type="SUPFAM" id="SSF54001">
    <property type="entry name" value="Cysteine proteinases"/>
    <property type="match status" value="1"/>
</dbReference>
<organism evidence="1 2">
    <name type="scientific">Flectobacillus roseus</name>
    <dbReference type="NCBI Taxonomy" id="502259"/>
    <lineage>
        <taxon>Bacteria</taxon>
        <taxon>Pseudomonadati</taxon>
        <taxon>Bacteroidota</taxon>
        <taxon>Cytophagia</taxon>
        <taxon>Cytophagales</taxon>
        <taxon>Flectobacillaceae</taxon>
        <taxon>Flectobacillus</taxon>
    </lineage>
</organism>
<dbReference type="PROSITE" id="PS00092">
    <property type="entry name" value="N6_MTASE"/>
    <property type="match status" value="1"/>
</dbReference>
<dbReference type="Gene3D" id="3.10.620.30">
    <property type="match status" value="1"/>
</dbReference>
<gene>
    <name evidence="1" type="ORF">QM524_01755</name>
</gene>
<dbReference type="InterPro" id="IPR038765">
    <property type="entry name" value="Papain-like_cys_pep_sf"/>
</dbReference>
<dbReference type="EMBL" id="JASHIF010000002">
    <property type="protein sequence ID" value="MDI9857923.1"/>
    <property type="molecule type" value="Genomic_DNA"/>
</dbReference>
<evidence type="ECO:0000313" key="2">
    <source>
        <dbReference type="Proteomes" id="UP001236507"/>
    </source>
</evidence>